<dbReference type="AlphaFoldDB" id="A0A6A0A0I2"/>
<reference evidence="2 3" key="1">
    <citation type="submission" date="2020-02" db="EMBL/GenBank/DDBJ databases">
        <title>Draft genome sequence of Haematococcus lacustris strain NIES-144.</title>
        <authorList>
            <person name="Morimoto D."/>
            <person name="Nakagawa S."/>
            <person name="Yoshida T."/>
            <person name="Sawayama S."/>
        </authorList>
    </citation>
    <scope>NUCLEOTIDE SEQUENCE [LARGE SCALE GENOMIC DNA]</scope>
    <source>
        <strain evidence="2 3">NIES-144</strain>
    </source>
</reference>
<gene>
    <name evidence="2" type="ORF">HaLaN_22770</name>
</gene>
<evidence type="ECO:0000313" key="3">
    <source>
        <dbReference type="Proteomes" id="UP000485058"/>
    </source>
</evidence>
<feature type="non-terminal residue" evidence="2">
    <location>
        <position position="93"/>
    </location>
</feature>
<proteinExistence type="predicted"/>
<organism evidence="2 3">
    <name type="scientific">Haematococcus lacustris</name>
    <name type="common">Green alga</name>
    <name type="synonym">Haematococcus pluvialis</name>
    <dbReference type="NCBI Taxonomy" id="44745"/>
    <lineage>
        <taxon>Eukaryota</taxon>
        <taxon>Viridiplantae</taxon>
        <taxon>Chlorophyta</taxon>
        <taxon>core chlorophytes</taxon>
        <taxon>Chlorophyceae</taxon>
        <taxon>CS clade</taxon>
        <taxon>Chlamydomonadales</taxon>
        <taxon>Haematococcaceae</taxon>
        <taxon>Haematococcus</taxon>
    </lineage>
</organism>
<sequence length="93" mass="9997">MQPDGAQAVVSIIGYSPRCWPPHRRLLSWNEDVSFRSQPLHTASTPPLRRGAAPKPEAAASACRSSKSPCNPSTAPMRDCSTSRSLCTSACRS</sequence>
<feature type="region of interest" description="Disordered" evidence="1">
    <location>
        <begin position="38"/>
        <end position="93"/>
    </location>
</feature>
<feature type="compositionally biased region" description="Low complexity" evidence="1">
    <location>
        <begin position="53"/>
        <end position="62"/>
    </location>
</feature>
<dbReference type="EMBL" id="BLLF01002661">
    <property type="protein sequence ID" value="GFH24896.1"/>
    <property type="molecule type" value="Genomic_DNA"/>
</dbReference>
<feature type="compositionally biased region" description="Polar residues" evidence="1">
    <location>
        <begin position="63"/>
        <end position="93"/>
    </location>
</feature>
<name>A0A6A0A0I2_HAELA</name>
<comment type="caution">
    <text evidence="2">The sequence shown here is derived from an EMBL/GenBank/DDBJ whole genome shotgun (WGS) entry which is preliminary data.</text>
</comment>
<evidence type="ECO:0000256" key="1">
    <source>
        <dbReference type="SAM" id="MobiDB-lite"/>
    </source>
</evidence>
<protein>
    <submittedName>
        <fullName evidence="2">Uncharacterized protein</fullName>
    </submittedName>
</protein>
<accession>A0A6A0A0I2</accession>
<evidence type="ECO:0000313" key="2">
    <source>
        <dbReference type="EMBL" id="GFH24896.1"/>
    </source>
</evidence>
<keyword evidence="3" id="KW-1185">Reference proteome</keyword>
<dbReference type="Proteomes" id="UP000485058">
    <property type="component" value="Unassembled WGS sequence"/>
</dbReference>